<keyword evidence="2" id="KW-0732">Signal</keyword>
<evidence type="ECO:0000256" key="1">
    <source>
        <dbReference type="SAM" id="MobiDB-lite"/>
    </source>
</evidence>
<gene>
    <name evidence="3" type="ORF">NQF87_08345</name>
</gene>
<dbReference type="Proteomes" id="UP001165633">
    <property type="component" value="Unassembled WGS sequence"/>
</dbReference>
<keyword evidence="4" id="KW-1185">Reference proteome</keyword>
<comment type="caution">
    <text evidence="3">The sequence shown here is derived from an EMBL/GenBank/DDBJ whole genome shotgun (WGS) entry which is preliminary data.</text>
</comment>
<evidence type="ECO:0000313" key="3">
    <source>
        <dbReference type="EMBL" id="MCX5616975.1"/>
    </source>
</evidence>
<reference evidence="3" key="1">
    <citation type="submission" date="2022-07" db="EMBL/GenBank/DDBJ databases">
        <title>Bombella genomes.</title>
        <authorList>
            <person name="Harer L."/>
            <person name="Styblova S."/>
            <person name="Ehrmann M."/>
        </authorList>
    </citation>
    <scope>NUCLEOTIDE SEQUENCE</scope>
    <source>
        <strain evidence="3">TMW 2.2559</strain>
    </source>
</reference>
<accession>A0ABT3WD08</accession>
<evidence type="ECO:0000313" key="4">
    <source>
        <dbReference type="Proteomes" id="UP001165633"/>
    </source>
</evidence>
<protein>
    <submittedName>
        <fullName evidence="3">Type IV secretion protein Rhs</fullName>
    </submittedName>
</protein>
<organism evidence="3 4">
    <name type="scientific">Bombella dulcis</name>
    <dbReference type="NCBI Taxonomy" id="2967339"/>
    <lineage>
        <taxon>Bacteria</taxon>
        <taxon>Pseudomonadati</taxon>
        <taxon>Pseudomonadota</taxon>
        <taxon>Alphaproteobacteria</taxon>
        <taxon>Acetobacterales</taxon>
        <taxon>Acetobacteraceae</taxon>
        <taxon>Bombella</taxon>
    </lineage>
</organism>
<feature type="signal peptide" evidence="2">
    <location>
        <begin position="1"/>
        <end position="25"/>
    </location>
</feature>
<dbReference type="RefSeq" id="WP_266127953.1">
    <property type="nucleotide sequence ID" value="NZ_JANIDV010000007.1"/>
</dbReference>
<feature type="chain" id="PRO_5046429252" evidence="2">
    <location>
        <begin position="26"/>
        <end position="158"/>
    </location>
</feature>
<dbReference type="EMBL" id="JANIDV010000007">
    <property type="protein sequence ID" value="MCX5616975.1"/>
    <property type="molecule type" value="Genomic_DNA"/>
</dbReference>
<feature type="region of interest" description="Disordered" evidence="1">
    <location>
        <begin position="41"/>
        <end position="66"/>
    </location>
</feature>
<evidence type="ECO:0000256" key="2">
    <source>
        <dbReference type="SAM" id="SignalP"/>
    </source>
</evidence>
<name>A0ABT3WD08_9PROT</name>
<sequence length="158" mass="16347">MKYAGLLLMAVWLGIVGMPFHCATATPYDYQNPAEVGKDRAGAVYDGSGRSAGRISQDGRLTDARGVPVGQMDGDGFLYDAAGRSAGHVSRDGHLYDARGVMAGSVDVDGRVYGPSGASVGFILHDGTVQNASGQTVGHVPPADRTAGMLMLLGRLHG</sequence>
<proteinExistence type="predicted"/>